<evidence type="ECO:0000313" key="4">
    <source>
        <dbReference type="Proteomes" id="UP001500945"/>
    </source>
</evidence>
<sequence length="78" mass="8833">MVAMMDGLSMGFVWVWPVLLVAGVAVLVWGLSRATTTGSGSRAPSRDEPARQILRERFARGEITEQEYRERMRVLDEH</sequence>
<evidence type="ECO:0000259" key="2">
    <source>
        <dbReference type="Pfam" id="PF09851"/>
    </source>
</evidence>
<dbReference type="Proteomes" id="UP001500945">
    <property type="component" value="Unassembled WGS sequence"/>
</dbReference>
<evidence type="ECO:0000313" key="3">
    <source>
        <dbReference type="EMBL" id="GAA4407477.1"/>
    </source>
</evidence>
<gene>
    <name evidence="3" type="ORF">GCM10023168_23560</name>
</gene>
<proteinExistence type="predicted"/>
<keyword evidence="4" id="KW-1185">Reference proteome</keyword>
<feature type="transmembrane region" description="Helical" evidence="1">
    <location>
        <begin position="12"/>
        <end position="32"/>
    </location>
</feature>
<protein>
    <recommendedName>
        <fullName evidence="2">SHOCT domain-containing protein</fullName>
    </recommendedName>
</protein>
<keyword evidence="1" id="KW-1133">Transmembrane helix</keyword>
<reference evidence="4" key="1">
    <citation type="journal article" date="2019" name="Int. J. Syst. Evol. Microbiol.">
        <title>The Global Catalogue of Microorganisms (GCM) 10K type strain sequencing project: providing services to taxonomists for standard genome sequencing and annotation.</title>
        <authorList>
            <consortium name="The Broad Institute Genomics Platform"/>
            <consortium name="The Broad Institute Genome Sequencing Center for Infectious Disease"/>
            <person name="Wu L."/>
            <person name="Ma J."/>
        </authorList>
    </citation>
    <scope>NUCLEOTIDE SEQUENCE [LARGE SCALE GENOMIC DNA]</scope>
    <source>
        <strain evidence="4">JCM 17809</strain>
    </source>
</reference>
<evidence type="ECO:0000256" key="1">
    <source>
        <dbReference type="SAM" id="Phobius"/>
    </source>
</evidence>
<organism evidence="3 4">
    <name type="scientific">Fodinibacter luteus</name>
    <dbReference type="NCBI Taxonomy" id="552064"/>
    <lineage>
        <taxon>Bacteria</taxon>
        <taxon>Bacillati</taxon>
        <taxon>Actinomycetota</taxon>
        <taxon>Actinomycetes</taxon>
        <taxon>Micrococcales</taxon>
        <taxon>Intrasporangiaceae</taxon>
        <taxon>Fodinibacter (ex Wang et al. 2009)</taxon>
    </lineage>
</organism>
<dbReference type="InterPro" id="IPR018649">
    <property type="entry name" value="SHOCT"/>
</dbReference>
<name>A0ABP8KI11_9MICO</name>
<dbReference type="Pfam" id="PF09851">
    <property type="entry name" value="SHOCT"/>
    <property type="match status" value="1"/>
</dbReference>
<feature type="domain" description="SHOCT" evidence="2">
    <location>
        <begin position="52"/>
        <end position="75"/>
    </location>
</feature>
<keyword evidence="1" id="KW-0472">Membrane</keyword>
<keyword evidence="1" id="KW-0812">Transmembrane</keyword>
<comment type="caution">
    <text evidence="3">The sequence shown here is derived from an EMBL/GenBank/DDBJ whole genome shotgun (WGS) entry which is preliminary data.</text>
</comment>
<dbReference type="EMBL" id="BAABGM010000014">
    <property type="protein sequence ID" value="GAA4407477.1"/>
    <property type="molecule type" value="Genomic_DNA"/>
</dbReference>
<accession>A0ABP8KI11</accession>